<evidence type="ECO:0000313" key="3">
    <source>
        <dbReference type="Proteomes" id="UP000317835"/>
    </source>
</evidence>
<dbReference type="OrthoDB" id="232059at2"/>
<feature type="compositionally biased region" description="Basic and acidic residues" evidence="1">
    <location>
        <begin position="384"/>
        <end position="394"/>
    </location>
</feature>
<name>A0A518H458_9BACT</name>
<gene>
    <name evidence="2" type="ORF">ElP_35440</name>
</gene>
<sequence>MDLDAEEFTPAHEADGFMDFLGDRLFPGLYWEPSTRGHGRHGLVWVLKRGLLARQVRNAFDHLDAQVKRAFAEWRATNPDTTLRGVEIKGHPPVERYLGDTIADIQLGQLRKVFRPSIDRLDEYMASTAMTVPEIMALDYQPQVILEGVEQGSISDLPVNASTKWHPLPQRLLDALEPIARWLHEQGWENLKAGPFVANLRDAASSLMTVYWCSGDMNEDGTMPTARLRSIMDGAKEAGDFVRGYNGHRAKAIRGWLEARGMLHMVDRRYWATVRDDQGDVTTRGQAAKWHLTAKEYAAISTLVGGAGPVEEVVPAATTVLRRPAAPADGVSQEGPEEMSSGDVLNTGEAGRESTFGDTSLDQDGDEGRESTFGDTAIMGSPVQDREPGRDRSLGDPAGIESLDLDDETLPERPELLMQLRLACVVGLIPCPPHLRAGPIAA</sequence>
<evidence type="ECO:0000313" key="2">
    <source>
        <dbReference type="EMBL" id="QDV35640.1"/>
    </source>
</evidence>
<evidence type="ECO:0000256" key="1">
    <source>
        <dbReference type="SAM" id="MobiDB-lite"/>
    </source>
</evidence>
<accession>A0A518H458</accession>
<dbReference type="KEGG" id="tpla:ElP_35440"/>
<feature type="region of interest" description="Disordered" evidence="1">
    <location>
        <begin position="325"/>
        <end position="401"/>
    </location>
</feature>
<dbReference type="RefSeq" id="WP_145271355.1">
    <property type="nucleotide sequence ID" value="NZ_CP036426.1"/>
</dbReference>
<organism evidence="2 3">
    <name type="scientific">Tautonia plasticadhaerens</name>
    <dbReference type="NCBI Taxonomy" id="2527974"/>
    <lineage>
        <taxon>Bacteria</taxon>
        <taxon>Pseudomonadati</taxon>
        <taxon>Planctomycetota</taxon>
        <taxon>Planctomycetia</taxon>
        <taxon>Isosphaerales</taxon>
        <taxon>Isosphaeraceae</taxon>
        <taxon>Tautonia</taxon>
    </lineage>
</organism>
<dbReference type="EMBL" id="CP036426">
    <property type="protein sequence ID" value="QDV35640.1"/>
    <property type="molecule type" value="Genomic_DNA"/>
</dbReference>
<reference evidence="2 3" key="1">
    <citation type="submission" date="2019-02" db="EMBL/GenBank/DDBJ databases">
        <title>Deep-cultivation of Planctomycetes and their phenomic and genomic characterization uncovers novel biology.</title>
        <authorList>
            <person name="Wiegand S."/>
            <person name="Jogler M."/>
            <person name="Boedeker C."/>
            <person name="Pinto D."/>
            <person name="Vollmers J."/>
            <person name="Rivas-Marin E."/>
            <person name="Kohn T."/>
            <person name="Peeters S.H."/>
            <person name="Heuer A."/>
            <person name="Rast P."/>
            <person name="Oberbeckmann S."/>
            <person name="Bunk B."/>
            <person name="Jeske O."/>
            <person name="Meyerdierks A."/>
            <person name="Storesund J.E."/>
            <person name="Kallscheuer N."/>
            <person name="Luecker S."/>
            <person name="Lage O.M."/>
            <person name="Pohl T."/>
            <person name="Merkel B.J."/>
            <person name="Hornburger P."/>
            <person name="Mueller R.-W."/>
            <person name="Bruemmer F."/>
            <person name="Labrenz M."/>
            <person name="Spormann A.M."/>
            <person name="Op den Camp H."/>
            <person name="Overmann J."/>
            <person name="Amann R."/>
            <person name="Jetten M.S.M."/>
            <person name="Mascher T."/>
            <person name="Medema M.H."/>
            <person name="Devos D.P."/>
            <person name="Kaster A.-K."/>
            <person name="Ovreas L."/>
            <person name="Rohde M."/>
            <person name="Galperin M.Y."/>
            <person name="Jogler C."/>
        </authorList>
    </citation>
    <scope>NUCLEOTIDE SEQUENCE [LARGE SCALE GENOMIC DNA]</scope>
    <source>
        <strain evidence="2 3">ElP</strain>
    </source>
</reference>
<proteinExistence type="predicted"/>
<dbReference type="AlphaFoldDB" id="A0A518H458"/>
<protein>
    <submittedName>
        <fullName evidence="2">Uncharacterized protein</fullName>
    </submittedName>
</protein>
<keyword evidence="3" id="KW-1185">Reference proteome</keyword>
<dbReference type="Proteomes" id="UP000317835">
    <property type="component" value="Chromosome"/>
</dbReference>